<dbReference type="InterPro" id="IPR020459">
    <property type="entry name" value="AMP-binding"/>
</dbReference>
<dbReference type="GO" id="GO:0017000">
    <property type="term" value="P:antibiotic biosynthetic process"/>
    <property type="evidence" value="ECO:0007669"/>
    <property type="project" value="UniProtKB-ARBA"/>
</dbReference>
<dbReference type="EMBL" id="JAAGLU010000047">
    <property type="protein sequence ID" value="NEC91721.1"/>
    <property type="molecule type" value="Genomic_DNA"/>
</dbReference>
<dbReference type="Gene3D" id="3.40.50.1820">
    <property type="entry name" value="alpha/beta hydrolase"/>
    <property type="match status" value="1"/>
</dbReference>
<dbReference type="RefSeq" id="WP_164322717.1">
    <property type="nucleotide sequence ID" value="NZ_JAAGLU010000047.1"/>
</dbReference>
<proteinExistence type="predicted"/>
<evidence type="ECO:0000256" key="3">
    <source>
        <dbReference type="SAM" id="MobiDB-lite"/>
    </source>
</evidence>
<name>A0A6B3C4G1_9ACTN</name>
<dbReference type="Pfam" id="PF00501">
    <property type="entry name" value="AMP-binding"/>
    <property type="match status" value="1"/>
</dbReference>
<dbReference type="FunFam" id="3.40.50.980:FF:000002">
    <property type="entry name" value="Enterobactin synthetase component F"/>
    <property type="match status" value="1"/>
</dbReference>
<dbReference type="GO" id="GO:0043041">
    <property type="term" value="P:amino acid activation for nonribosomal peptide biosynthetic process"/>
    <property type="evidence" value="ECO:0007669"/>
    <property type="project" value="TreeGrafter"/>
</dbReference>
<protein>
    <submittedName>
        <fullName evidence="5">Amino acid adenylation domain-containing protein</fullName>
    </submittedName>
</protein>
<dbReference type="Pfam" id="PF00550">
    <property type="entry name" value="PP-binding"/>
    <property type="match status" value="1"/>
</dbReference>
<dbReference type="PANTHER" id="PTHR45527">
    <property type="entry name" value="NONRIBOSOMAL PEPTIDE SYNTHETASE"/>
    <property type="match status" value="1"/>
</dbReference>
<evidence type="ECO:0000256" key="1">
    <source>
        <dbReference type="ARBA" id="ARBA00022450"/>
    </source>
</evidence>
<feature type="region of interest" description="Disordered" evidence="3">
    <location>
        <begin position="495"/>
        <end position="514"/>
    </location>
</feature>
<dbReference type="Pfam" id="PF13193">
    <property type="entry name" value="AMP-binding_C"/>
    <property type="match status" value="1"/>
</dbReference>
<dbReference type="NCBIfam" id="TIGR01733">
    <property type="entry name" value="AA-adenyl-dom"/>
    <property type="match status" value="1"/>
</dbReference>
<dbReference type="InterPro" id="IPR000873">
    <property type="entry name" value="AMP-dep_synth/lig_dom"/>
</dbReference>
<keyword evidence="1" id="KW-0596">Phosphopantetheine</keyword>
<dbReference type="InterPro" id="IPR009081">
    <property type="entry name" value="PP-bd_ACP"/>
</dbReference>
<evidence type="ECO:0000259" key="4">
    <source>
        <dbReference type="PROSITE" id="PS50075"/>
    </source>
</evidence>
<sequence length="586" mass="62344">MTASLAEAFTTVAATHPDRTAVRNGPTNLTYRQLDLESDALAAAIQERASGPRPLTGVLLERGHTMVVAALAALKAGGSYLPLDPASPPERLKFILQDAEPALVITSDTLSSNVPAGIPVLLTETCAPGSPEPVATAPDDRAYIIYTSGTTGRPKGVEISHRNALVLFTATDGLFGFRPDDIWSLFHSYAFDFSVWEMWGPLLTGGTTVVVPTEVARDPAAFRRLLRDEQVTVLSQTPTAFHQLAAEDEQWADRLPLRTVVFGGEALRPSDLKGWAGKYSGSGPSLINMYGITETTVHASYRVLSPADLGDDRSLIGGPLPGSDLLLVDDALAPVPDGTTGEVIVVGPQVGLGYLGRPELTAQRFVELCGPDGRLVRGYRSGDLACRTQDGGLEYLGRADNQVKIRGFRIELGEIESVLGEHPSVRQAVVTVRDAGTPDATLVGYVVPAPGEIPDGRRLRAHLASRLPEYMLPSATVVLEALPLTVNGKLDRAALPAPSEAEPAPAEPGSEIPAGQRMTAVFAEVLGRPGIGPDDDFFEQGGHSLLALRLVNRVRARFASRITLQDVYEAGTATALADLLRDRAAQ</sequence>
<feature type="domain" description="Carrier" evidence="4">
    <location>
        <begin position="509"/>
        <end position="584"/>
    </location>
</feature>
<keyword evidence="2" id="KW-0597">Phosphoprotein</keyword>
<dbReference type="InterPro" id="IPR036736">
    <property type="entry name" value="ACP-like_sf"/>
</dbReference>
<dbReference type="InterPro" id="IPR029058">
    <property type="entry name" value="AB_hydrolase_fold"/>
</dbReference>
<dbReference type="SMART" id="SM00823">
    <property type="entry name" value="PKS_PP"/>
    <property type="match status" value="1"/>
</dbReference>
<dbReference type="FunFam" id="3.40.50.980:FF:000001">
    <property type="entry name" value="Non-ribosomal peptide synthetase"/>
    <property type="match status" value="1"/>
</dbReference>
<evidence type="ECO:0000313" key="5">
    <source>
        <dbReference type="EMBL" id="NEC91721.1"/>
    </source>
</evidence>
<dbReference type="SUPFAM" id="SSF56801">
    <property type="entry name" value="Acetyl-CoA synthetase-like"/>
    <property type="match status" value="1"/>
</dbReference>
<comment type="caution">
    <text evidence="5">The sequence shown here is derived from an EMBL/GenBank/DDBJ whole genome shotgun (WGS) entry which is preliminary data.</text>
</comment>
<dbReference type="FunFam" id="3.40.50.12780:FF:000012">
    <property type="entry name" value="Non-ribosomal peptide synthetase"/>
    <property type="match status" value="1"/>
</dbReference>
<dbReference type="GO" id="GO:0031177">
    <property type="term" value="F:phosphopantetheine binding"/>
    <property type="evidence" value="ECO:0007669"/>
    <property type="project" value="InterPro"/>
</dbReference>
<dbReference type="PANTHER" id="PTHR45527:SF1">
    <property type="entry name" value="FATTY ACID SYNTHASE"/>
    <property type="match status" value="1"/>
</dbReference>
<dbReference type="AlphaFoldDB" id="A0A6B3C4G1"/>
<dbReference type="PRINTS" id="PR00154">
    <property type="entry name" value="AMPBINDING"/>
</dbReference>
<gene>
    <name evidence="5" type="ORF">G3I71_39365</name>
</gene>
<dbReference type="GO" id="GO:0005829">
    <property type="term" value="C:cytosol"/>
    <property type="evidence" value="ECO:0007669"/>
    <property type="project" value="TreeGrafter"/>
</dbReference>
<accession>A0A6B3C4G1</accession>
<dbReference type="CDD" id="cd17643">
    <property type="entry name" value="A_NRPS_Cytc1-like"/>
    <property type="match status" value="1"/>
</dbReference>
<dbReference type="PROSITE" id="PS00455">
    <property type="entry name" value="AMP_BINDING"/>
    <property type="match status" value="1"/>
</dbReference>
<dbReference type="InterPro" id="IPR025110">
    <property type="entry name" value="AMP-bd_C"/>
</dbReference>
<dbReference type="FunFam" id="3.30.300.30:FF:000010">
    <property type="entry name" value="Enterobactin synthetase component F"/>
    <property type="match status" value="1"/>
</dbReference>
<dbReference type="InterPro" id="IPR020845">
    <property type="entry name" value="AMP-binding_CS"/>
</dbReference>
<dbReference type="GO" id="GO:0044550">
    <property type="term" value="P:secondary metabolite biosynthetic process"/>
    <property type="evidence" value="ECO:0007669"/>
    <property type="project" value="UniProtKB-ARBA"/>
</dbReference>
<dbReference type="Gene3D" id="3.30.300.30">
    <property type="match status" value="1"/>
</dbReference>
<evidence type="ECO:0000256" key="2">
    <source>
        <dbReference type="ARBA" id="ARBA00022553"/>
    </source>
</evidence>
<dbReference type="InterPro" id="IPR010071">
    <property type="entry name" value="AA_adenyl_dom"/>
</dbReference>
<dbReference type="InterPro" id="IPR042099">
    <property type="entry name" value="ANL_N_sf"/>
</dbReference>
<dbReference type="InterPro" id="IPR045851">
    <property type="entry name" value="AMP-bd_C_sf"/>
</dbReference>
<dbReference type="PROSITE" id="PS50075">
    <property type="entry name" value="CARRIER"/>
    <property type="match status" value="1"/>
</dbReference>
<dbReference type="Gene3D" id="3.40.50.12780">
    <property type="entry name" value="N-terminal domain of ligase-like"/>
    <property type="match status" value="1"/>
</dbReference>
<organism evidence="5">
    <name type="scientific">Streptomyces sp. SID12501</name>
    <dbReference type="NCBI Taxonomy" id="2706042"/>
    <lineage>
        <taxon>Bacteria</taxon>
        <taxon>Bacillati</taxon>
        <taxon>Actinomycetota</taxon>
        <taxon>Actinomycetes</taxon>
        <taxon>Kitasatosporales</taxon>
        <taxon>Streptomycetaceae</taxon>
        <taxon>Streptomyces</taxon>
    </lineage>
</organism>
<reference evidence="5" key="1">
    <citation type="submission" date="2020-01" db="EMBL/GenBank/DDBJ databases">
        <title>Insect and environment-associated Actinomycetes.</title>
        <authorList>
            <person name="Currrie C."/>
            <person name="Chevrette M."/>
            <person name="Carlson C."/>
            <person name="Stubbendieck R."/>
            <person name="Wendt-Pienkowski E."/>
        </authorList>
    </citation>
    <scope>NUCLEOTIDE SEQUENCE</scope>
    <source>
        <strain evidence="5">SID12501</strain>
    </source>
</reference>
<dbReference type="InterPro" id="IPR020806">
    <property type="entry name" value="PKS_PP-bd"/>
</dbReference>
<dbReference type="SUPFAM" id="SSF47336">
    <property type="entry name" value="ACP-like"/>
    <property type="match status" value="1"/>
</dbReference>